<protein>
    <recommendedName>
        <fullName evidence="4">Putative septation protein SpoVG</fullName>
    </recommendedName>
</protein>
<dbReference type="AlphaFoldDB" id="A0A1F7FKT0"/>
<gene>
    <name evidence="4" type="primary">spoVG</name>
    <name evidence="6" type="ORF">A2519_13980</name>
</gene>
<comment type="caution">
    <text evidence="6">The sequence shown here is derived from an EMBL/GenBank/DDBJ whole genome shotgun (WGS) entry which is preliminary data.</text>
</comment>
<name>A0A1F7FKT0_UNCRA</name>
<dbReference type="Gene3D" id="3.30.1120.40">
    <property type="entry name" value="Stage V sporulation protein G"/>
    <property type="match status" value="1"/>
</dbReference>
<proteinExistence type="inferred from homology"/>
<dbReference type="Proteomes" id="UP000179243">
    <property type="component" value="Unassembled WGS sequence"/>
</dbReference>
<evidence type="ECO:0000256" key="1">
    <source>
        <dbReference type="ARBA" id="ARBA00022618"/>
    </source>
</evidence>
<evidence type="ECO:0000313" key="6">
    <source>
        <dbReference type="EMBL" id="OGK07233.1"/>
    </source>
</evidence>
<evidence type="ECO:0000313" key="7">
    <source>
        <dbReference type="Proteomes" id="UP000179243"/>
    </source>
</evidence>
<comment type="similarity">
    <text evidence="4">Belongs to the SpoVG family.</text>
</comment>
<accession>A0A1F7FKT0</accession>
<dbReference type="HAMAP" id="MF_00819">
    <property type="entry name" value="SpoVG"/>
    <property type="match status" value="1"/>
</dbReference>
<dbReference type="EMBL" id="MFYX01000011">
    <property type="protein sequence ID" value="OGK07233.1"/>
    <property type="molecule type" value="Genomic_DNA"/>
</dbReference>
<evidence type="ECO:0000256" key="3">
    <source>
        <dbReference type="ARBA" id="ARBA00023306"/>
    </source>
</evidence>
<dbReference type="PANTHER" id="PTHR38429">
    <property type="entry name" value="SEPTATION PROTEIN SPOVG-RELATED"/>
    <property type="match status" value="1"/>
</dbReference>
<keyword evidence="1 4" id="KW-0132">Cell division</keyword>
<feature type="region of interest" description="Disordered" evidence="5">
    <location>
        <begin position="82"/>
        <end position="103"/>
    </location>
</feature>
<dbReference type="SUPFAM" id="SSF160537">
    <property type="entry name" value="SpoVG-like"/>
    <property type="match status" value="1"/>
</dbReference>
<organism evidence="6 7">
    <name type="scientific">Candidatus Raymondbacteria bacterium RIFOXYD12_FULL_49_13</name>
    <dbReference type="NCBI Taxonomy" id="1817890"/>
    <lineage>
        <taxon>Bacteria</taxon>
        <taxon>Raymondiibacteriota</taxon>
    </lineage>
</organism>
<dbReference type="InterPro" id="IPR007170">
    <property type="entry name" value="SpoVG"/>
</dbReference>
<dbReference type="Pfam" id="PF04026">
    <property type="entry name" value="SpoVG"/>
    <property type="match status" value="1"/>
</dbReference>
<dbReference type="NCBIfam" id="NF009749">
    <property type="entry name" value="PRK13259.1"/>
    <property type="match status" value="1"/>
</dbReference>
<evidence type="ECO:0000256" key="5">
    <source>
        <dbReference type="SAM" id="MobiDB-lite"/>
    </source>
</evidence>
<dbReference type="InterPro" id="IPR036751">
    <property type="entry name" value="SpoVG_sf"/>
</dbReference>
<dbReference type="GO" id="GO:0000917">
    <property type="term" value="P:division septum assembly"/>
    <property type="evidence" value="ECO:0007669"/>
    <property type="project" value="UniProtKB-KW"/>
</dbReference>
<comment type="function">
    <text evidence="4">Could be involved in septation.</text>
</comment>
<keyword evidence="3 4" id="KW-0131">Cell cycle</keyword>
<dbReference type="GO" id="GO:0030435">
    <property type="term" value="P:sporulation resulting in formation of a cellular spore"/>
    <property type="evidence" value="ECO:0007669"/>
    <property type="project" value="InterPro"/>
</dbReference>
<keyword evidence="2 4" id="KW-0717">Septation</keyword>
<evidence type="ECO:0000256" key="4">
    <source>
        <dbReference type="HAMAP-Rule" id="MF_00819"/>
    </source>
</evidence>
<sequence>MEITEVKLTLRDEEKLKAFASITFDNAFVVRGLKVINGNNGYFVSMPSRKRKDGTYQDIAHPINNDMRKRIEDIILDEYEKQKKEGVQPAPAESHDEAEVETQ</sequence>
<dbReference type="PANTHER" id="PTHR38429:SF1">
    <property type="entry name" value="SEPTATION PROTEIN SPOVG-RELATED"/>
    <property type="match status" value="1"/>
</dbReference>
<reference evidence="6 7" key="1">
    <citation type="journal article" date="2016" name="Nat. Commun.">
        <title>Thousands of microbial genomes shed light on interconnected biogeochemical processes in an aquifer system.</title>
        <authorList>
            <person name="Anantharaman K."/>
            <person name="Brown C.T."/>
            <person name="Hug L.A."/>
            <person name="Sharon I."/>
            <person name="Castelle C.J."/>
            <person name="Probst A.J."/>
            <person name="Thomas B.C."/>
            <person name="Singh A."/>
            <person name="Wilkins M.J."/>
            <person name="Karaoz U."/>
            <person name="Brodie E.L."/>
            <person name="Williams K.H."/>
            <person name="Hubbard S.S."/>
            <person name="Banfield J.F."/>
        </authorList>
    </citation>
    <scope>NUCLEOTIDE SEQUENCE [LARGE SCALE GENOMIC DNA]</scope>
</reference>
<evidence type="ECO:0000256" key="2">
    <source>
        <dbReference type="ARBA" id="ARBA00023210"/>
    </source>
</evidence>